<dbReference type="GO" id="GO:0030435">
    <property type="term" value="P:sporulation resulting in formation of a cellular spore"/>
    <property type="evidence" value="ECO:0007669"/>
    <property type="project" value="UniProtKB-KW"/>
</dbReference>
<dbReference type="InterPro" id="IPR036366">
    <property type="entry name" value="PGBDSf"/>
</dbReference>
<dbReference type="GO" id="GO:0030420">
    <property type="term" value="P:establishment of competence for transformation"/>
    <property type="evidence" value="ECO:0007669"/>
    <property type="project" value="UniProtKB-KW"/>
</dbReference>
<dbReference type="Gene3D" id="3.40.80.10">
    <property type="entry name" value="Peptidoglycan recognition protein-like"/>
    <property type="match status" value="1"/>
</dbReference>
<evidence type="ECO:0000256" key="5">
    <source>
        <dbReference type="ARBA" id="ARBA00022969"/>
    </source>
</evidence>
<dbReference type="GO" id="GO:0009254">
    <property type="term" value="P:peptidoglycan turnover"/>
    <property type="evidence" value="ECO:0007669"/>
    <property type="project" value="TreeGrafter"/>
</dbReference>
<dbReference type="InterPro" id="IPR002502">
    <property type="entry name" value="Amidase_domain"/>
</dbReference>
<comment type="similarity">
    <text evidence="2">Belongs to the N-acetylmuramoyl-L-alanine amidase 2 family.</text>
</comment>
<keyword evidence="10" id="KW-1185">Reference proteome</keyword>
<evidence type="ECO:0000259" key="8">
    <source>
        <dbReference type="SMART" id="SM00644"/>
    </source>
</evidence>
<reference evidence="9 10" key="1">
    <citation type="submission" date="2016-11" db="EMBL/GenBank/DDBJ databases">
        <authorList>
            <person name="Jaros S."/>
            <person name="Januszkiewicz K."/>
            <person name="Wedrychowicz H."/>
        </authorList>
    </citation>
    <scope>NUCLEOTIDE SEQUENCE [LARGE SCALE GENOMIC DNA]</scope>
    <source>
        <strain evidence="9 10">DSM 44666</strain>
    </source>
</reference>
<dbReference type="OrthoDB" id="9794294at2"/>
<dbReference type="EMBL" id="FQVL01000010">
    <property type="protein sequence ID" value="SHF20623.1"/>
    <property type="molecule type" value="Genomic_DNA"/>
</dbReference>
<protein>
    <recommendedName>
        <fullName evidence="3">N-acetylmuramoyl-L-alanine amidase</fullName>
        <ecNumber evidence="3">3.5.1.28</ecNumber>
    </recommendedName>
</protein>
<dbReference type="GO" id="GO:0009253">
    <property type="term" value="P:peptidoglycan catabolic process"/>
    <property type="evidence" value="ECO:0007669"/>
    <property type="project" value="InterPro"/>
</dbReference>
<dbReference type="GO" id="GO:0008745">
    <property type="term" value="F:N-acetylmuramoyl-L-alanine amidase activity"/>
    <property type="evidence" value="ECO:0007669"/>
    <property type="project" value="UniProtKB-EC"/>
</dbReference>
<dbReference type="Proteomes" id="UP000184476">
    <property type="component" value="Unassembled WGS sequence"/>
</dbReference>
<dbReference type="PANTHER" id="PTHR30417">
    <property type="entry name" value="N-ACETYLMURAMOYL-L-ALANINE AMIDASE AMID"/>
    <property type="match status" value="1"/>
</dbReference>
<evidence type="ECO:0000256" key="2">
    <source>
        <dbReference type="ARBA" id="ARBA00007553"/>
    </source>
</evidence>
<dbReference type="CDD" id="cd06583">
    <property type="entry name" value="PGRP"/>
    <property type="match status" value="1"/>
</dbReference>
<dbReference type="InterPro" id="IPR036365">
    <property type="entry name" value="PGBD-like_sf"/>
</dbReference>
<proteinExistence type="inferred from homology"/>
<evidence type="ECO:0000256" key="4">
    <source>
        <dbReference type="ARBA" id="ARBA00022801"/>
    </source>
</evidence>
<dbReference type="InterPro" id="IPR036505">
    <property type="entry name" value="Amidase/PGRP_sf"/>
</dbReference>
<evidence type="ECO:0000256" key="7">
    <source>
        <dbReference type="ARBA" id="ARBA00023316"/>
    </source>
</evidence>
<dbReference type="Pfam" id="PF01510">
    <property type="entry name" value="Amidase_2"/>
    <property type="match status" value="1"/>
</dbReference>
<dbReference type="SMART" id="SM00644">
    <property type="entry name" value="Ami_2"/>
    <property type="match status" value="1"/>
</dbReference>
<comment type="catalytic activity">
    <reaction evidence="1">
        <text>Hydrolyzes the link between N-acetylmuramoyl residues and L-amino acid residues in certain cell-wall glycopeptides.</text>
        <dbReference type="EC" id="3.5.1.28"/>
    </reaction>
</comment>
<dbReference type="RefSeq" id="WP_084731592.1">
    <property type="nucleotide sequence ID" value="NZ_FQVL01000010.1"/>
</dbReference>
<dbReference type="AlphaFoldDB" id="A0A1M4ZRE5"/>
<evidence type="ECO:0000313" key="9">
    <source>
        <dbReference type="EMBL" id="SHF20623.1"/>
    </source>
</evidence>
<feature type="domain" description="N-acetylmuramoyl-L-alanine amidase" evidence="8">
    <location>
        <begin position="2"/>
        <end position="108"/>
    </location>
</feature>
<dbReference type="EC" id="3.5.1.28" evidence="3"/>
<accession>A0A1M4ZRE5</accession>
<keyword evidence="6" id="KW-0178">Competence</keyword>
<evidence type="ECO:0000256" key="3">
    <source>
        <dbReference type="ARBA" id="ARBA00011901"/>
    </source>
</evidence>
<dbReference type="InterPro" id="IPR051206">
    <property type="entry name" value="NAMLAA_amidase_2"/>
</dbReference>
<keyword evidence="4" id="KW-0378">Hydrolase</keyword>
<dbReference type="Gene3D" id="1.10.101.10">
    <property type="entry name" value="PGBD-like superfamily/PGBD"/>
    <property type="match status" value="1"/>
</dbReference>
<sequence length="209" mass="23430">MLYNGNNERVASWHYTVDESGIYQSVPDDEVAFHAGDGANGTGNRYSIGVEICVNHDGNFIKAKENAAALVRYLMDKHKIDINHVVPHNKWSGKNCPRHIRAEGWDKFINLIQGSSVVSPKPQTYDKNANYHRLLKVTSPMMKGEDIKRVQVRLKSKVIDSIYGPNTREDVMSWQRVHDEKGNVVKAGKGLDVDGIVGLLTWNALFGTN</sequence>
<gene>
    <name evidence="9" type="ORF">SAMN05444392_11074</name>
</gene>
<evidence type="ECO:0000313" key="10">
    <source>
        <dbReference type="Proteomes" id="UP000184476"/>
    </source>
</evidence>
<dbReference type="STRING" id="112248.SAMN05444392_11074"/>
<keyword evidence="5" id="KW-0749">Sporulation</keyword>
<evidence type="ECO:0000256" key="1">
    <source>
        <dbReference type="ARBA" id="ARBA00001561"/>
    </source>
</evidence>
<dbReference type="SUPFAM" id="SSF47090">
    <property type="entry name" value="PGBD-like"/>
    <property type="match status" value="1"/>
</dbReference>
<organism evidence="9 10">
    <name type="scientific">Seinonella peptonophila</name>
    <dbReference type="NCBI Taxonomy" id="112248"/>
    <lineage>
        <taxon>Bacteria</taxon>
        <taxon>Bacillati</taxon>
        <taxon>Bacillota</taxon>
        <taxon>Bacilli</taxon>
        <taxon>Bacillales</taxon>
        <taxon>Thermoactinomycetaceae</taxon>
        <taxon>Seinonella</taxon>
    </lineage>
</organism>
<keyword evidence="7" id="KW-0961">Cell wall biogenesis/degradation</keyword>
<dbReference type="SUPFAM" id="SSF55846">
    <property type="entry name" value="N-acetylmuramoyl-L-alanine amidase-like"/>
    <property type="match status" value="1"/>
</dbReference>
<dbReference type="GO" id="GO:0071555">
    <property type="term" value="P:cell wall organization"/>
    <property type="evidence" value="ECO:0007669"/>
    <property type="project" value="UniProtKB-KW"/>
</dbReference>
<name>A0A1M4ZRE5_9BACL</name>
<evidence type="ECO:0000256" key="6">
    <source>
        <dbReference type="ARBA" id="ARBA00023287"/>
    </source>
</evidence>
<dbReference type="PANTHER" id="PTHR30417:SF11">
    <property type="entry name" value="N-ACETYLMURAMOYL-L-ALANINE AMIDASE XLYA"/>
    <property type="match status" value="1"/>
</dbReference>